<dbReference type="AlphaFoldDB" id="A0A1V6PWL9"/>
<comment type="caution">
    <text evidence="1">The sequence shown here is derived from an EMBL/GenBank/DDBJ whole genome shotgun (WGS) entry which is preliminary data.</text>
</comment>
<dbReference type="EMBL" id="MDYN01000027">
    <property type="protein sequence ID" value="OQD81414.1"/>
    <property type="molecule type" value="Genomic_DNA"/>
</dbReference>
<sequence>MALVGPVCILAVAYFVLRALFNKDTTSRPYFKWASRLFSEETPQYPQKEGQLRLLNRQDVEAFNESTWQRQCYDAFQTAILSEDPVAFPCIYATKGFKAREHRYIFIESDDMSDDKNMKVMATALKKYLETPHSELGPNTSMVVLFPIPTSPLSVKDYYQKYWDCLRGLRARDPKPWPGQIPTDTDTPMWRMCFDGQPIFSAALTPGHSKRRSRYAPCFCIVFQPNFVFDILFSTQLKKQSAISKVRTLLSDYDDVAVSPELKNYGDETGRECKQYFIMDDNYAPACPYTTLG</sequence>
<evidence type="ECO:0000313" key="1">
    <source>
        <dbReference type="EMBL" id="OQD81414.1"/>
    </source>
</evidence>
<organism evidence="1 2">
    <name type="scientific">Penicillium antarcticum</name>
    <dbReference type="NCBI Taxonomy" id="416450"/>
    <lineage>
        <taxon>Eukaryota</taxon>
        <taxon>Fungi</taxon>
        <taxon>Dikarya</taxon>
        <taxon>Ascomycota</taxon>
        <taxon>Pezizomycotina</taxon>
        <taxon>Eurotiomycetes</taxon>
        <taxon>Eurotiomycetidae</taxon>
        <taxon>Eurotiales</taxon>
        <taxon>Aspergillaceae</taxon>
        <taxon>Penicillium</taxon>
    </lineage>
</organism>
<dbReference type="Proteomes" id="UP000191672">
    <property type="component" value="Unassembled WGS sequence"/>
</dbReference>
<dbReference type="PANTHER" id="PTHR40045">
    <property type="entry name" value="YCGG FAMILY PROTEIN"/>
    <property type="match status" value="1"/>
</dbReference>
<dbReference type="PANTHER" id="PTHR40045:SF1">
    <property type="entry name" value="YQCI_YCGG FAMILY PROTEIN"/>
    <property type="match status" value="1"/>
</dbReference>
<evidence type="ECO:0008006" key="3">
    <source>
        <dbReference type="Google" id="ProtNLM"/>
    </source>
</evidence>
<reference evidence="2" key="1">
    <citation type="journal article" date="2017" name="Nat. Microbiol.">
        <title>Global analysis of biosynthetic gene clusters reveals vast potential of secondary metabolite production in Penicillium species.</title>
        <authorList>
            <person name="Nielsen J.C."/>
            <person name="Grijseels S."/>
            <person name="Prigent S."/>
            <person name="Ji B."/>
            <person name="Dainat J."/>
            <person name="Nielsen K.F."/>
            <person name="Frisvad J.C."/>
            <person name="Workman M."/>
            <person name="Nielsen J."/>
        </authorList>
    </citation>
    <scope>NUCLEOTIDE SEQUENCE [LARGE SCALE GENOMIC DNA]</scope>
    <source>
        <strain evidence="2">IBT 31811</strain>
    </source>
</reference>
<gene>
    <name evidence="1" type="ORF">PENANT_c027G06011</name>
</gene>
<evidence type="ECO:0000313" key="2">
    <source>
        <dbReference type="Proteomes" id="UP000191672"/>
    </source>
</evidence>
<proteinExistence type="predicted"/>
<protein>
    <recommendedName>
        <fullName evidence="3">YqcI/YcgG family protein</fullName>
    </recommendedName>
</protein>
<dbReference type="InterPro" id="IPR014988">
    <property type="entry name" value="Uncharacterised_YqcI/YcgG"/>
</dbReference>
<accession>A0A1V6PWL9</accession>
<name>A0A1V6PWL9_9EURO</name>
<keyword evidence="2" id="KW-1185">Reference proteome</keyword>
<dbReference type="Pfam" id="PF08892">
    <property type="entry name" value="YqcI_YcgG"/>
    <property type="match status" value="1"/>
</dbReference>